<dbReference type="SUPFAM" id="SSF52129">
    <property type="entry name" value="Caspase-like"/>
    <property type="match status" value="1"/>
</dbReference>
<dbReference type="GO" id="GO:0006508">
    <property type="term" value="P:proteolysis"/>
    <property type="evidence" value="ECO:0007669"/>
    <property type="project" value="InterPro"/>
</dbReference>
<gene>
    <name evidence="2" type="ORF">NCWK1_3419</name>
</gene>
<dbReference type="PANTHER" id="PTHR48104">
    <property type="entry name" value="METACASPASE-4"/>
    <property type="match status" value="1"/>
</dbReference>
<dbReference type="PANTHER" id="PTHR48104:SF30">
    <property type="entry name" value="METACASPASE-1"/>
    <property type="match status" value="1"/>
</dbReference>
<dbReference type="EMBL" id="BDGE01000060">
    <property type="protein sequence ID" value="GBE93654.1"/>
    <property type="molecule type" value="Genomic_DNA"/>
</dbReference>
<comment type="caution">
    <text evidence="2">The sequence shown here is derived from an EMBL/GenBank/DDBJ whole genome shotgun (WGS) entry which is preliminary data.</text>
</comment>
<dbReference type="InterPro" id="IPR011600">
    <property type="entry name" value="Pept_C14_caspase"/>
</dbReference>
<dbReference type="GO" id="GO:0005737">
    <property type="term" value="C:cytoplasm"/>
    <property type="evidence" value="ECO:0007669"/>
    <property type="project" value="TreeGrafter"/>
</dbReference>
<dbReference type="AlphaFoldDB" id="A0A2H6LKB1"/>
<organism evidence="2 3">
    <name type="scientific">Nostoc cycadae WK-1</name>
    <dbReference type="NCBI Taxonomy" id="1861711"/>
    <lineage>
        <taxon>Bacteria</taxon>
        <taxon>Bacillati</taxon>
        <taxon>Cyanobacteriota</taxon>
        <taxon>Cyanophyceae</taxon>
        <taxon>Nostocales</taxon>
        <taxon>Nostocaceae</taxon>
        <taxon>Nostoc</taxon>
    </lineage>
</organism>
<feature type="domain" description="Peptidase C14 caspase" evidence="1">
    <location>
        <begin position="5"/>
        <end position="284"/>
    </location>
</feature>
<dbReference type="Pfam" id="PF00656">
    <property type="entry name" value="Peptidase_C14"/>
    <property type="match status" value="1"/>
</dbReference>
<dbReference type="GO" id="GO:0004197">
    <property type="term" value="F:cysteine-type endopeptidase activity"/>
    <property type="evidence" value="ECO:0007669"/>
    <property type="project" value="InterPro"/>
</dbReference>
<proteinExistence type="predicted"/>
<dbReference type="InterPro" id="IPR050452">
    <property type="entry name" value="Metacaspase"/>
</dbReference>
<evidence type="ECO:0000313" key="3">
    <source>
        <dbReference type="Proteomes" id="UP000236527"/>
    </source>
</evidence>
<dbReference type="Gene3D" id="3.40.50.1460">
    <property type="match status" value="1"/>
</dbReference>
<reference evidence="3" key="1">
    <citation type="journal article" date="2018" name="Genome Announc.">
        <title>Draft Genome Sequence of the Nitrogen-Fixing and Hormogonia-Inducing Cyanobacterium Nostoc cycadae Strain WK-1, Isolated from the Coralloid Roots of Cycas revoluta.</title>
        <authorList>
            <person name="Kanesaki Y."/>
            <person name="Hirose M."/>
            <person name="Hirose Y."/>
            <person name="Fujisawa T."/>
            <person name="Nakamura Y."/>
            <person name="Watanabe S."/>
            <person name="Matsunaga S."/>
            <person name="Uchida H."/>
            <person name="Murakami A."/>
        </authorList>
    </citation>
    <scope>NUCLEOTIDE SEQUENCE [LARGE SCALE GENOMIC DNA]</scope>
    <source>
        <strain evidence="3">WK-1</strain>
    </source>
</reference>
<name>A0A2H6LKB1_9NOSO</name>
<protein>
    <submittedName>
        <fullName evidence="2">Peptidase C14 caspase catalytic subunit p20</fullName>
    </submittedName>
</protein>
<evidence type="ECO:0000259" key="1">
    <source>
        <dbReference type="Pfam" id="PF00656"/>
    </source>
</evidence>
<dbReference type="PROSITE" id="PS51257">
    <property type="entry name" value="PROKAR_LIPOPROTEIN"/>
    <property type="match status" value="1"/>
</dbReference>
<evidence type="ECO:0000313" key="2">
    <source>
        <dbReference type="EMBL" id="GBE93654.1"/>
    </source>
</evidence>
<keyword evidence="3" id="KW-1185">Reference proteome</keyword>
<dbReference type="RefSeq" id="WP_103125626.1">
    <property type="nucleotide sequence ID" value="NZ_DF978432.1"/>
</dbReference>
<dbReference type="Proteomes" id="UP000236527">
    <property type="component" value="Unassembled WGS sequence"/>
</dbReference>
<dbReference type="InterPro" id="IPR029030">
    <property type="entry name" value="Caspase-like_dom_sf"/>
</dbReference>
<accession>A0A2H6LKB1</accession>
<sequence>MRKIYALLVGINNYHPASYPPVPSLQGCVADIEAIRDYLDERINKDEYELVKPQNIKCILLNQDATRQAIIDGFQHHLCNAGSDDVVLFYYAGHGSQEKAPEEFWHLEPDHLNETLVCYDSRTAGSWDLVDKELSYLIAKLAERQPHIIVILDCCHSSSGTREGVLVTDVRTAPSDARVRSLHDFIFAEDRAFAEYLLTSNNAGQKSNRLVFPQGKHVLLAACRDHQEAKEYLTKDGSRRGVFSYFLLQTLQQTKGNISYRDLNWNINALVAGKVRGQSPQAEAINPDDLKQSFLGKNAIKERPSYFVLTHNLENNWVINGGVIHGVPKIAEREEAILAIFPTNDEERLRHLSDPLATAKITKVRSNHSVVQIIDNEKPLDEQSSYWAVIISLPLKRLNIYFKSDTHSTVGIERAVQALQTRNYNQYPSLYLSQTTEPETADYHLLAHCGQYWITHPADNRLLIPPVPSQPHPQGDYTLQSASQVIRHLEAIARWQNILDLASPANSSIRSTDITLEIEILRGTQATTPDSDSTYSTSTIADIRLEYVYDNDNTEWQFPGIQLTLTNHSNKTLYCNVLLLSENYKVDLPFFEAQSSVRIPPNEQIVSKQIGLFIPADYLEKGITEYKDILKLIVNTTDFDASLLEQEGLAPATRTRSTIIPKGLLNRLMDRIYTRDGIPFSNESNDHWTTQAIAITIVRPQDAKLIQSNQDVVLQE</sequence>